<dbReference type="PANTHER" id="PTHR13832:SF803">
    <property type="entry name" value="PROTEIN PHOSPHATASE 1G"/>
    <property type="match status" value="1"/>
</dbReference>
<evidence type="ECO:0000313" key="12">
    <source>
        <dbReference type="EMBL" id="GIY15000.1"/>
    </source>
</evidence>
<dbReference type="GO" id="GO:0004722">
    <property type="term" value="F:protein serine/threonine phosphatase activity"/>
    <property type="evidence" value="ECO:0007669"/>
    <property type="project" value="UniProtKB-EC"/>
</dbReference>
<comment type="similarity">
    <text evidence="2 9">Belongs to the PP2C family.</text>
</comment>
<feature type="compositionally biased region" description="Polar residues" evidence="10">
    <location>
        <begin position="146"/>
        <end position="158"/>
    </location>
</feature>
<feature type="region of interest" description="Disordered" evidence="10">
    <location>
        <begin position="137"/>
        <end position="162"/>
    </location>
</feature>
<evidence type="ECO:0000256" key="9">
    <source>
        <dbReference type="RuleBase" id="RU003465"/>
    </source>
</evidence>
<evidence type="ECO:0000256" key="6">
    <source>
        <dbReference type="ARBA" id="ARBA00022842"/>
    </source>
</evidence>
<dbReference type="InterPro" id="IPR036457">
    <property type="entry name" value="PPM-type-like_dom_sf"/>
</dbReference>
<evidence type="ECO:0000256" key="5">
    <source>
        <dbReference type="ARBA" id="ARBA00022801"/>
    </source>
</evidence>
<feature type="domain" description="PPM-type phosphatase" evidence="11">
    <location>
        <begin position="26"/>
        <end position="394"/>
    </location>
</feature>
<sequence length="473" mass="52157">MGNQMRFLSKPVTDIQFEDGVGRSFHYGAAAMQGWRKYQEDRFVCIPNFYEDCSFFGVYDGHGGSEVAEFLKQKLHFEILNSLQVQNDVELALHLGFLSCDASIMDPENIAELNDLLEEENRGTAFQILKHQKALEATTATHDDQSSVAGPSKKASTNDTEEKMEIDKPIQYLLKDEIEPSDPEDEDFIIEDEEESSSTDSEEEVSNITADEFFQSEPGYLSGSTATVAVIRESKVYVANVGDSRCVLSRNGKAIDMSVDHKPEDFDERSRILNAGGSVSKDGRVGGCLNLSRAFGDFKFKGDSFIPQQQSVTAEPYVNSIDIEKDDDFLIIASDGIWNAMTSQDAVDYINVRLQAGDCDLQDICEEMFKFTLAPNKDNDGTGCDNMCCIVVKFHNKDDDFSACKAGTSKLTTSSLSYTKQGNKNMNIKANAECSEMIVDAAAKGSNSSLEQKECSDVIQAHVVDDSSASSVQ</sequence>
<dbReference type="SMART" id="SM00332">
    <property type="entry name" value="PP2Cc"/>
    <property type="match status" value="1"/>
</dbReference>
<dbReference type="Pfam" id="PF00481">
    <property type="entry name" value="PP2C"/>
    <property type="match status" value="2"/>
</dbReference>
<dbReference type="InterPro" id="IPR001932">
    <property type="entry name" value="PPM-type_phosphatase-like_dom"/>
</dbReference>
<evidence type="ECO:0000259" key="11">
    <source>
        <dbReference type="PROSITE" id="PS51746"/>
    </source>
</evidence>
<dbReference type="PROSITE" id="PS01032">
    <property type="entry name" value="PPM_1"/>
    <property type="match status" value="1"/>
</dbReference>
<keyword evidence="13" id="KW-1185">Reference proteome</keyword>
<keyword evidence="4" id="KW-0479">Metal-binding</keyword>
<comment type="cofactor">
    <cofactor evidence="1">
        <name>Mn(2+)</name>
        <dbReference type="ChEBI" id="CHEBI:29035"/>
    </cofactor>
</comment>
<dbReference type="EMBL" id="BPLR01007178">
    <property type="protein sequence ID" value="GIY15000.1"/>
    <property type="molecule type" value="Genomic_DNA"/>
</dbReference>
<keyword evidence="5 9" id="KW-0378">Hydrolase</keyword>
<name>A0AAV4QZT4_CAEEX</name>
<accession>A0AAV4QZT4</accession>
<dbReference type="InterPro" id="IPR015655">
    <property type="entry name" value="PP2C"/>
</dbReference>
<dbReference type="Gene3D" id="3.60.40.10">
    <property type="entry name" value="PPM-type phosphatase domain"/>
    <property type="match status" value="1"/>
</dbReference>
<evidence type="ECO:0000313" key="13">
    <source>
        <dbReference type="Proteomes" id="UP001054945"/>
    </source>
</evidence>
<organism evidence="12 13">
    <name type="scientific">Caerostris extrusa</name>
    <name type="common">Bark spider</name>
    <name type="synonym">Caerostris bankana</name>
    <dbReference type="NCBI Taxonomy" id="172846"/>
    <lineage>
        <taxon>Eukaryota</taxon>
        <taxon>Metazoa</taxon>
        <taxon>Ecdysozoa</taxon>
        <taxon>Arthropoda</taxon>
        <taxon>Chelicerata</taxon>
        <taxon>Arachnida</taxon>
        <taxon>Araneae</taxon>
        <taxon>Araneomorphae</taxon>
        <taxon>Entelegynae</taxon>
        <taxon>Araneoidea</taxon>
        <taxon>Araneidae</taxon>
        <taxon>Caerostris</taxon>
    </lineage>
</organism>
<dbReference type="PROSITE" id="PS51746">
    <property type="entry name" value="PPM_2"/>
    <property type="match status" value="1"/>
</dbReference>
<dbReference type="PANTHER" id="PTHR13832">
    <property type="entry name" value="PROTEIN PHOSPHATASE 2C"/>
    <property type="match status" value="1"/>
</dbReference>
<dbReference type="CDD" id="cd00143">
    <property type="entry name" value="PP2Cc"/>
    <property type="match status" value="1"/>
</dbReference>
<evidence type="ECO:0000256" key="1">
    <source>
        <dbReference type="ARBA" id="ARBA00001936"/>
    </source>
</evidence>
<reference evidence="12 13" key="1">
    <citation type="submission" date="2021-06" db="EMBL/GenBank/DDBJ databases">
        <title>Caerostris extrusa draft genome.</title>
        <authorList>
            <person name="Kono N."/>
            <person name="Arakawa K."/>
        </authorList>
    </citation>
    <scope>NUCLEOTIDE SEQUENCE [LARGE SCALE GENOMIC DNA]</scope>
</reference>
<protein>
    <recommendedName>
        <fullName evidence="3">protein-serine/threonine phosphatase</fullName>
        <ecNumber evidence="3">3.1.3.16</ecNumber>
    </recommendedName>
</protein>
<evidence type="ECO:0000256" key="2">
    <source>
        <dbReference type="ARBA" id="ARBA00006702"/>
    </source>
</evidence>
<evidence type="ECO:0000256" key="3">
    <source>
        <dbReference type="ARBA" id="ARBA00013081"/>
    </source>
</evidence>
<keyword evidence="6" id="KW-0460">Magnesium</keyword>
<evidence type="ECO:0000256" key="10">
    <source>
        <dbReference type="SAM" id="MobiDB-lite"/>
    </source>
</evidence>
<dbReference type="SUPFAM" id="SSF81606">
    <property type="entry name" value="PP2C-like"/>
    <property type="match status" value="1"/>
</dbReference>
<dbReference type="AlphaFoldDB" id="A0AAV4QZT4"/>
<dbReference type="Proteomes" id="UP001054945">
    <property type="component" value="Unassembled WGS sequence"/>
</dbReference>
<dbReference type="InterPro" id="IPR000222">
    <property type="entry name" value="PP2C_BS"/>
</dbReference>
<keyword evidence="8" id="KW-0464">Manganese</keyword>
<dbReference type="GO" id="GO:0046872">
    <property type="term" value="F:metal ion binding"/>
    <property type="evidence" value="ECO:0007669"/>
    <property type="project" value="UniProtKB-KW"/>
</dbReference>
<gene>
    <name evidence="12" type="primary">Os09g0558000</name>
    <name evidence="12" type="ORF">CEXT_408881</name>
</gene>
<dbReference type="EC" id="3.1.3.16" evidence="3"/>
<evidence type="ECO:0000256" key="8">
    <source>
        <dbReference type="ARBA" id="ARBA00023211"/>
    </source>
</evidence>
<keyword evidence="7 9" id="KW-0904">Protein phosphatase</keyword>
<comment type="caution">
    <text evidence="12">The sequence shown here is derived from an EMBL/GenBank/DDBJ whole genome shotgun (WGS) entry which is preliminary data.</text>
</comment>
<evidence type="ECO:0000256" key="4">
    <source>
        <dbReference type="ARBA" id="ARBA00022723"/>
    </source>
</evidence>
<proteinExistence type="inferred from homology"/>
<evidence type="ECO:0000256" key="7">
    <source>
        <dbReference type="ARBA" id="ARBA00022912"/>
    </source>
</evidence>